<dbReference type="InterPro" id="IPR011990">
    <property type="entry name" value="TPR-like_helical_dom_sf"/>
</dbReference>
<dbReference type="PROSITE" id="PS50005">
    <property type="entry name" value="TPR"/>
    <property type="match status" value="2"/>
</dbReference>
<keyword evidence="2" id="KW-0677">Repeat</keyword>
<gene>
    <name evidence="8" type="primary">CDC16</name>
    <name evidence="8" type="ORF">MHBO_002544</name>
</gene>
<dbReference type="Gene3D" id="1.25.40.10">
    <property type="entry name" value="Tetratricopeptide repeat domain"/>
    <property type="match status" value="1"/>
</dbReference>
<keyword evidence="9" id="KW-1185">Reference proteome</keyword>
<protein>
    <submittedName>
        <fullName evidence="8">Anaphase promoting complex subunit cdc16</fullName>
    </submittedName>
</protein>
<dbReference type="Proteomes" id="UP001439008">
    <property type="component" value="Unassembled WGS sequence"/>
</dbReference>
<evidence type="ECO:0000256" key="2">
    <source>
        <dbReference type="ARBA" id="ARBA00022737"/>
    </source>
</evidence>
<accession>A0ABV2AMR8</accession>
<keyword evidence="4" id="KW-0833">Ubl conjugation pathway</keyword>
<evidence type="ECO:0000313" key="9">
    <source>
        <dbReference type="Proteomes" id="UP001439008"/>
    </source>
</evidence>
<dbReference type="EMBL" id="JBDODL010000970">
    <property type="protein sequence ID" value="MES1920937.1"/>
    <property type="molecule type" value="Genomic_DNA"/>
</dbReference>
<evidence type="ECO:0000256" key="4">
    <source>
        <dbReference type="ARBA" id="ARBA00022786"/>
    </source>
</evidence>
<dbReference type="SMART" id="SM00028">
    <property type="entry name" value="TPR"/>
    <property type="match status" value="3"/>
</dbReference>
<keyword evidence="3" id="KW-0498">Mitosis</keyword>
<dbReference type="SUPFAM" id="SSF48452">
    <property type="entry name" value="TPR-like"/>
    <property type="match status" value="1"/>
</dbReference>
<name>A0ABV2AMR8_9EUKA</name>
<keyword evidence="1" id="KW-0132">Cell division</keyword>
<dbReference type="PANTHER" id="PTHR12558">
    <property type="entry name" value="CELL DIVISION CYCLE 16,23,27"/>
    <property type="match status" value="1"/>
</dbReference>
<evidence type="ECO:0000313" key="8">
    <source>
        <dbReference type="EMBL" id="MES1920937.1"/>
    </source>
</evidence>
<comment type="caution">
    <text evidence="8">The sequence shown here is derived from an EMBL/GenBank/DDBJ whole genome shotgun (WGS) entry which is preliminary data.</text>
</comment>
<reference evidence="8 9" key="1">
    <citation type="journal article" date="2024" name="BMC Biol.">
        <title>Comparative genomics of Ascetosporea gives new insight into the evolutionary basis for animal parasitism in Rhizaria.</title>
        <authorList>
            <person name="Hiltunen Thoren M."/>
            <person name="Onut-Brannstrom I."/>
            <person name="Alfjorden A."/>
            <person name="Peckova H."/>
            <person name="Swords F."/>
            <person name="Hooper C."/>
            <person name="Holzer A.S."/>
            <person name="Bass D."/>
            <person name="Burki F."/>
        </authorList>
    </citation>
    <scope>NUCLEOTIDE SEQUENCE [LARGE SCALE GENOMIC DNA]</scope>
    <source>
        <strain evidence="8">20-A016</strain>
    </source>
</reference>
<dbReference type="InterPro" id="IPR013105">
    <property type="entry name" value="TPR_2"/>
</dbReference>
<organism evidence="8 9">
    <name type="scientific">Bonamia ostreae</name>
    <dbReference type="NCBI Taxonomy" id="126728"/>
    <lineage>
        <taxon>Eukaryota</taxon>
        <taxon>Sar</taxon>
        <taxon>Rhizaria</taxon>
        <taxon>Endomyxa</taxon>
        <taxon>Ascetosporea</taxon>
        <taxon>Haplosporida</taxon>
        <taxon>Bonamia</taxon>
    </lineage>
</organism>
<proteinExistence type="predicted"/>
<feature type="repeat" description="TPR" evidence="7">
    <location>
        <begin position="47"/>
        <end position="80"/>
    </location>
</feature>
<sequence>MSAYRTANSIMPGAHDPNLYIAMEYISSKNIPRAKFFLDKISTETDPFVLNEWGNYYYKNENYEKAKIMFQKAISLIEHFGFKNWESVLFNLGNTLIKLSQYEAARKVFKRSLIYCKKQNKSSVLCALGICCHFLKDLEAAILYYNKALAFDDKDYAVEYLLEIAILNKMKE</sequence>
<dbReference type="Pfam" id="PF07719">
    <property type="entry name" value="TPR_2"/>
    <property type="match status" value="1"/>
</dbReference>
<evidence type="ECO:0000256" key="3">
    <source>
        <dbReference type="ARBA" id="ARBA00022776"/>
    </source>
</evidence>
<keyword evidence="5 7" id="KW-0802">TPR repeat</keyword>
<feature type="repeat" description="TPR" evidence="7">
    <location>
        <begin position="86"/>
        <end position="119"/>
    </location>
</feature>
<evidence type="ECO:0000256" key="1">
    <source>
        <dbReference type="ARBA" id="ARBA00022618"/>
    </source>
</evidence>
<dbReference type="PANTHER" id="PTHR12558:SF9">
    <property type="entry name" value="CELL DIVISION CYCLE PROTEIN 16 HOMOLOG"/>
    <property type="match status" value="1"/>
</dbReference>
<dbReference type="InterPro" id="IPR019734">
    <property type="entry name" value="TPR_rpt"/>
</dbReference>
<keyword evidence="6" id="KW-0131">Cell cycle</keyword>
<evidence type="ECO:0000256" key="7">
    <source>
        <dbReference type="PROSITE-ProRule" id="PRU00339"/>
    </source>
</evidence>
<evidence type="ECO:0000256" key="6">
    <source>
        <dbReference type="ARBA" id="ARBA00023306"/>
    </source>
</evidence>
<evidence type="ECO:0000256" key="5">
    <source>
        <dbReference type="ARBA" id="ARBA00022803"/>
    </source>
</evidence>
<dbReference type="Pfam" id="PF13424">
    <property type="entry name" value="TPR_12"/>
    <property type="match status" value="1"/>
</dbReference>